<evidence type="ECO:0008006" key="5">
    <source>
        <dbReference type="Google" id="ProtNLM"/>
    </source>
</evidence>
<keyword evidence="2" id="KW-0732">Signal</keyword>
<name>A0A6C0NUG5_9BACL</name>
<sequence>MRKLTLTFRFFLLFLLCMLLIPNLASAKSIFEHQNTTVPAGQSVDDVYVVGADADIQGQVQGIVVVINGNLHLSSTAKITGVIVVIGGKVDQDPGAALGDDIYDISLDNATQNSFLIGGGLVMSLWVLQLAGNLLMVLVPVLVRVLGKKKIIAFTDRYQQESLGRLLYAGFLSGLVLAALSALLLVTVIGIPILALIVLALLVALAMGITVISYRIGDRIKGSERMPDWLKVLIGAGILTAFSSIPLIGWLLLFVTGLVSLGICTQWIAGKRKHSKKD</sequence>
<feature type="transmembrane region" description="Helical" evidence="1">
    <location>
        <begin position="166"/>
        <end position="187"/>
    </location>
</feature>
<evidence type="ECO:0000256" key="1">
    <source>
        <dbReference type="SAM" id="Phobius"/>
    </source>
</evidence>
<feature type="signal peptide" evidence="2">
    <location>
        <begin position="1"/>
        <end position="27"/>
    </location>
</feature>
<proteinExistence type="predicted"/>
<dbReference type="KEGG" id="prz:GZH47_01100"/>
<keyword evidence="1" id="KW-0812">Transmembrane</keyword>
<dbReference type="AlphaFoldDB" id="A0A6C0NUG5"/>
<gene>
    <name evidence="3" type="ORF">GZH47_01100</name>
</gene>
<evidence type="ECO:0000313" key="4">
    <source>
        <dbReference type="Proteomes" id="UP000479114"/>
    </source>
</evidence>
<keyword evidence="4" id="KW-1185">Reference proteome</keyword>
<reference evidence="3 4" key="1">
    <citation type="submission" date="2020-02" db="EMBL/GenBank/DDBJ databases">
        <title>Paenibacillus sp. nov., isolated from rhizosphere soil of tomato.</title>
        <authorList>
            <person name="Weon H.-Y."/>
            <person name="Lee S.A."/>
        </authorList>
    </citation>
    <scope>NUCLEOTIDE SEQUENCE [LARGE SCALE GENOMIC DNA]</scope>
    <source>
        <strain evidence="3 4">14171R-81</strain>
    </source>
</reference>
<accession>A0A6C0NUG5</accession>
<dbReference type="Proteomes" id="UP000479114">
    <property type="component" value="Chromosome"/>
</dbReference>
<dbReference type="RefSeq" id="WP_162638136.1">
    <property type="nucleotide sequence ID" value="NZ_CP048286.1"/>
</dbReference>
<evidence type="ECO:0000313" key="3">
    <source>
        <dbReference type="EMBL" id="QHW29566.1"/>
    </source>
</evidence>
<organism evidence="3 4">
    <name type="scientific">Paenibacillus rhizovicinus</name>
    <dbReference type="NCBI Taxonomy" id="2704463"/>
    <lineage>
        <taxon>Bacteria</taxon>
        <taxon>Bacillati</taxon>
        <taxon>Bacillota</taxon>
        <taxon>Bacilli</taxon>
        <taxon>Bacillales</taxon>
        <taxon>Paenibacillaceae</taxon>
        <taxon>Paenibacillus</taxon>
    </lineage>
</organism>
<keyword evidence="1" id="KW-0472">Membrane</keyword>
<feature type="chain" id="PRO_5025611995" description="Polymer-forming cytoskeletal protein" evidence="2">
    <location>
        <begin position="28"/>
        <end position="278"/>
    </location>
</feature>
<evidence type="ECO:0000256" key="2">
    <source>
        <dbReference type="SAM" id="SignalP"/>
    </source>
</evidence>
<feature type="transmembrane region" description="Helical" evidence="1">
    <location>
        <begin position="123"/>
        <end position="146"/>
    </location>
</feature>
<keyword evidence="1" id="KW-1133">Transmembrane helix</keyword>
<feature type="transmembrane region" description="Helical" evidence="1">
    <location>
        <begin position="193"/>
        <end position="217"/>
    </location>
</feature>
<feature type="transmembrane region" description="Helical" evidence="1">
    <location>
        <begin position="229"/>
        <end position="245"/>
    </location>
</feature>
<dbReference type="EMBL" id="CP048286">
    <property type="protein sequence ID" value="QHW29566.1"/>
    <property type="molecule type" value="Genomic_DNA"/>
</dbReference>
<protein>
    <recommendedName>
        <fullName evidence="5">Polymer-forming cytoskeletal protein</fullName>
    </recommendedName>
</protein>